<evidence type="ECO:0000256" key="7">
    <source>
        <dbReference type="PIRSR" id="PIRSR615527-1"/>
    </source>
</evidence>
<accession>A0A078AWE0</accession>
<dbReference type="EMBL" id="CCKQ01013850">
    <property type="protein sequence ID" value="CDW85562.1"/>
    <property type="molecule type" value="Genomic_DNA"/>
</dbReference>
<feature type="active site" description="Proton donor" evidence="7">
    <location>
        <position position="130"/>
    </location>
</feature>
<evidence type="ECO:0000256" key="5">
    <source>
        <dbReference type="ARBA" id="ARBA00022729"/>
    </source>
</evidence>
<dbReference type="GO" id="GO:0005773">
    <property type="term" value="C:vacuole"/>
    <property type="evidence" value="ECO:0007669"/>
    <property type="project" value="TreeGrafter"/>
</dbReference>
<dbReference type="PANTHER" id="PTHR11315">
    <property type="entry name" value="PROTEASE FAMILY C26 GAMMA-GLUTAMYL HYDROLASE"/>
    <property type="match status" value="1"/>
</dbReference>
<sequence>MGLLTIPATEESFIQYLNASQYIFANNYVFLMNQDIIPVLIPYNATDELLDELLSSVNGVFLTGGNIDLIDSETGQKHRYMYSVFTSDYDKYAGLNRNLKITSTYTGNDGTEIVVSVEHQIYPIYGMINHPEIVFDKTIDINVSRSPIQFKFAKQVAQFLKQMCQKSTQQFQSQDFLNQWKVENSIPGQLGFIYYFSDTFGINYEG</sequence>
<organism evidence="8 9">
    <name type="scientific">Stylonychia lemnae</name>
    <name type="common">Ciliate</name>
    <dbReference type="NCBI Taxonomy" id="5949"/>
    <lineage>
        <taxon>Eukaryota</taxon>
        <taxon>Sar</taxon>
        <taxon>Alveolata</taxon>
        <taxon>Ciliophora</taxon>
        <taxon>Intramacronucleata</taxon>
        <taxon>Spirotrichea</taxon>
        <taxon>Stichotrichia</taxon>
        <taxon>Sporadotrichida</taxon>
        <taxon>Oxytrichidae</taxon>
        <taxon>Stylonychinae</taxon>
        <taxon>Stylonychia</taxon>
    </lineage>
</organism>
<protein>
    <recommendedName>
        <fullName evidence="3">folate gamma-glutamyl hydrolase</fullName>
        <ecNumber evidence="3">3.4.19.9</ecNumber>
    </recommendedName>
</protein>
<dbReference type="GO" id="GO:0046900">
    <property type="term" value="P:tetrahydrofolylpolyglutamate metabolic process"/>
    <property type="evidence" value="ECO:0007669"/>
    <property type="project" value="TreeGrafter"/>
</dbReference>
<proteinExistence type="inferred from homology"/>
<evidence type="ECO:0000256" key="6">
    <source>
        <dbReference type="ARBA" id="ARBA00022801"/>
    </source>
</evidence>
<evidence type="ECO:0000256" key="1">
    <source>
        <dbReference type="ARBA" id="ARBA00004239"/>
    </source>
</evidence>
<evidence type="ECO:0000256" key="2">
    <source>
        <dbReference type="ARBA" id="ARBA00011083"/>
    </source>
</evidence>
<dbReference type="GO" id="GO:0005576">
    <property type="term" value="C:extracellular region"/>
    <property type="evidence" value="ECO:0007669"/>
    <property type="project" value="UniProtKB-SubCell"/>
</dbReference>
<evidence type="ECO:0000313" key="8">
    <source>
        <dbReference type="EMBL" id="CDW85562.1"/>
    </source>
</evidence>
<name>A0A078AWE0_STYLE</name>
<dbReference type="Gene3D" id="3.40.50.880">
    <property type="match status" value="1"/>
</dbReference>
<evidence type="ECO:0000256" key="3">
    <source>
        <dbReference type="ARBA" id="ARBA00012886"/>
    </source>
</evidence>
<dbReference type="SUPFAM" id="SSF52317">
    <property type="entry name" value="Class I glutamine amidotransferase-like"/>
    <property type="match status" value="1"/>
</dbReference>
<evidence type="ECO:0000256" key="4">
    <source>
        <dbReference type="ARBA" id="ARBA00022525"/>
    </source>
</evidence>
<dbReference type="GO" id="GO:0034722">
    <property type="term" value="F:gamma-glutamyl-peptidase activity"/>
    <property type="evidence" value="ECO:0007669"/>
    <property type="project" value="UniProtKB-EC"/>
</dbReference>
<dbReference type="EC" id="3.4.19.9" evidence="3"/>
<comment type="subcellular location">
    <subcellularLocation>
        <location evidence="1">Secreted</location>
        <location evidence="1">Extracellular space</location>
    </subcellularLocation>
</comment>
<dbReference type="PANTHER" id="PTHR11315:SF0">
    <property type="entry name" value="FOLATE GAMMA-GLUTAMYL HYDROLASE"/>
    <property type="match status" value="1"/>
</dbReference>
<comment type="similarity">
    <text evidence="2">Belongs to the peptidase C26 family.</text>
</comment>
<dbReference type="Proteomes" id="UP000039865">
    <property type="component" value="Unassembled WGS sequence"/>
</dbReference>
<dbReference type="InterPro" id="IPR015527">
    <property type="entry name" value="Pept_C26_g-glut_hydrolase"/>
</dbReference>
<dbReference type="InterPro" id="IPR029062">
    <property type="entry name" value="Class_I_gatase-like"/>
</dbReference>
<evidence type="ECO:0000313" key="9">
    <source>
        <dbReference type="Proteomes" id="UP000039865"/>
    </source>
</evidence>
<dbReference type="Pfam" id="PF07722">
    <property type="entry name" value="Peptidase_C26"/>
    <property type="match status" value="1"/>
</dbReference>
<keyword evidence="9" id="KW-1185">Reference proteome</keyword>
<dbReference type="InParanoid" id="A0A078AWE0"/>
<keyword evidence="4" id="KW-0964">Secreted</keyword>
<keyword evidence="5" id="KW-0732">Signal</keyword>
<gene>
    <name evidence="8" type="primary">Contig1986.g2147</name>
    <name evidence="8" type="ORF">STYLEM_14642</name>
</gene>
<dbReference type="InterPro" id="IPR011697">
    <property type="entry name" value="Peptidase_C26"/>
</dbReference>
<dbReference type="OrthoDB" id="64220at2759"/>
<reference evidence="8 9" key="1">
    <citation type="submission" date="2014-06" db="EMBL/GenBank/DDBJ databases">
        <authorList>
            <person name="Swart Estienne"/>
        </authorList>
    </citation>
    <scope>NUCLEOTIDE SEQUENCE [LARGE SCALE GENOMIC DNA]</scope>
    <source>
        <strain evidence="8 9">130c</strain>
    </source>
</reference>
<keyword evidence="6 8" id="KW-0378">Hydrolase</keyword>
<dbReference type="AlphaFoldDB" id="A0A078AWE0"/>